<evidence type="ECO:0000256" key="2">
    <source>
        <dbReference type="ARBA" id="ARBA00022737"/>
    </source>
</evidence>
<evidence type="ECO:0000256" key="4">
    <source>
        <dbReference type="SAM" id="MobiDB-lite"/>
    </source>
</evidence>
<dbReference type="Gene3D" id="2.130.10.10">
    <property type="entry name" value="YVTN repeat-like/Quinoprotein amine dehydrogenase"/>
    <property type="match status" value="2"/>
</dbReference>
<dbReference type="PROSITE" id="PS50294">
    <property type="entry name" value="WD_REPEATS_REGION"/>
    <property type="match status" value="1"/>
</dbReference>
<feature type="repeat" description="WD" evidence="3">
    <location>
        <begin position="244"/>
        <end position="285"/>
    </location>
</feature>
<feature type="domain" description="Transcription factor spt8 beta-propeller" evidence="5">
    <location>
        <begin position="147"/>
        <end position="223"/>
    </location>
</feature>
<feature type="compositionally biased region" description="Acidic residues" evidence="4">
    <location>
        <begin position="18"/>
        <end position="69"/>
    </location>
</feature>
<dbReference type="InterPro" id="IPR036322">
    <property type="entry name" value="WD40_repeat_dom_sf"/>
</dbReference>
<keyword evidence="2" id="KW-0677">Repeat</keyword>
<evidence type="ECO:0000259" key="5">
    <source>
        <dbReference type="Pfam" id="PF23798"/>
    </source>
</evidence>
<gene>
    <name evidence="6" type="primary">SPT8</name>
    <name evidence="6" type="ORF">H2201_003684</name>
</gene>
<feature type="region of interest" description="Disordered" evidence="4">
    <location>
        <begin position="346"/>
        <end position="440"/>
    </location>
</feature>
<dbReference type="PROSITE" id="PS50082">
    <property type="entry name" value="WD_REPEATS_2"/>
    <property type="match status" value="1"/>
</dbReference>
<dbReference type="InterPro" id="IPR015943">
    <property type="entry name" value="WD40/YVTN_repeat-like_dom_sf"/>
</dbReference>
<evidence type="ECO:0000256" key="1">
    <source>
        <dbReference type="ARBA" id="ARBA00022574"/>
    </source>
</evidence>
<dbReference type="Proteomes" id="UP001172684">
    <property type="component" value="Unassembled WGS sequence"/>
</dbReference>
<dbReference type="InterPro" id="IPR001680">
    <property type="entry name" value="WD40_rpt"/>
</dbReference>
<feature type="compositionally biased region" description="Polar residues" evidence="4">
    <location>
        <begin position="70"/>
        <end position="98"/>
    </location>
</feature>
<sequence>MVSFEDEDENGAGSPDSSENDPDEAMEDVDDADADGDADADADGDMDAEGDNDEDEGDNEDDEEQDDTPESPSRTQRPNRPPTSVRTPVANGVSSLRQGSVDGVDGFRADPSVRFASASPRASSVSQRASLPFRPRVRPEALVASTYDIAPTIAAPHSTSINAVAATPDMRWVFTGGSDGYIRKFNWVDTVNGKLMLTVAQKHPFVDSVTKAGSLVSYWENENAPGTINLQSVRHDEGKRITCLRKHTSAVSVLNLARDETSVLSGSWDKAIIDWDLNTGDIKRVFESGTGGQISAIEPRPYSSLPVPDDSAFVPLSNGTFSSNNDAKPLPNGIVMNGVRNTAGGSGATANGIEDAAGSPHNSLFEDNDSHGSLFGDEEGGAGGDSAIPQLGGDEDNEFSRAIADSIQQQQEADTEADAEMTDIGGPVQAPAPVPEQDSTITAPTESAQLESLMNGVADAQGQPAPTTNGLTHSAQSTTAAGTSHSAAGPDGADTPLTSDTTFLDASIDGTLRVWDRRQPNPVARIFPSKSIPPWCMGACWSPDGNFIYAGRRNGAVDEYSLHRGLREPTRTLRFPSVSGPVTAVRAMPNGRHLVW</sequence>
<evidence type="ECO:0000313" key="6">
    <source>
        <dbReference type="EMBL" id="KAJ9666250.1"/>
    </source>
</evidence>
<feature type="compositionally biased region" description="Low complexity" evidence="4">
    <location>
        <begin position="472"/>
        <end position="489"/>
    </location>
</feature>
<feature type="domain" description="Transcription factor spt8 beta-propeller" evidence="5">
    <location>
        <begin position="445"/>
        <end position="595"/>
    </location>
</feature>
<comment type="caution">
    <text evidence="6">The sequence shown here is derived from an EMBL/GenBank/DDBJ whole genome shotgun (WGS) entry which is preliminary data.</text>
</comment>
<dbReference type="InterPro" id="IPR057544">
    <property type="entry name" value="Beta-prop_SPT8"/>
</dbReference>
<dbReference type="EMBL" id="JAPDRL010000021">
    <property type="protein sequence ID" value="KAJ9666250.1"/>
    <property type="molecule type" value="Genomic_DNA"/>
</dbReference>
<keyword evidence="1 3" id="KW-0853">WD repeat</keyword>
<dbReference type="Pfam" id="PF23798">
    <property type="entry name" value="Beta-prop_SPT8"/>
    <property type="match status" value="3"/>
</dbReference>
<dbReference type="PANTHER" id="PTHR19848:SF8">
    <property type="entry name" value="F-BOX AND WD REPEAT DOMAIN CONTAINING 7"/>
    <property type="match status" value="1"/>
</dbReference>
<accession>A0ABQ9NY51</accession>
<feature type="compositionally biased region" description="Acidic residues" evidence="4">
    <location>
        <begin position="1"/>
        <end position="10"/>
    </location>
</feature>
<proteinExistence type="predicted"/>
<dbReference type="SMART" id="SM00320">
    <property type="entry name" value="WD40"/>
    <property type="match status" value="4"/>
</dbReference>
<reference evidence="6" key="1">
    <citation type="submission" date="2022-10" db="EMBL/GenBank/DDBJ databases">
        <title>Culturing micro-colonial fungi from biological soil crusts in the Mojave desert and describing Neophaeococcomyces mojavensis, and introducing the new genera and species Taxawa tesnikishii.</title>
        <authorList>
            <person name="Kurbessoian T."/>
            <person name="Stajich J.E."/>
        </authorList>
    </citation>
    <scope>NUCLEOTIDE SEQUENCE</scope>
    <source>
        <strain evidence="6">TK_1</strain>
    </source>
</reference>
<feature type="region of interest" description="Disordered" evidence="4">
    <location>
        <begin position="459"/>
        <end position="495"/>
    </location>
</feature>
<feature type="region of interest" description="Disordered" evidence="4">
    <location>
        <begin position="1"/>
        <end position="105"/>
    </location>
</feature>
<evidence type="ECO:0000256" key="3">
    <source>
        <dbReference type="PROSITE-ProRule" id="PRU00221"/>
    </source>
</evidence>
<organism evidence="6 7">
    <name type="scientific">Coniosporium apollinis</name>
    <dbReference type="NCBI Taxonomy" id="61459"/>
    <lineage>
        <taxon>Eukaryota</taxon>
        <taxon>Fungi</taxon>
        <taxon>Dikarya</taxon>
        <taxon>Ascomycota</taxon>
        <taxon>Pezizomycotina</taxon>
        <taxon>Dothideomycetes</taxon>
        <taxon>Dothideomycetes incertae sedis</taxon>
        <taxon>Coniosporium</taxon>
    </lineage>
</organism>
<dbReference type="PANTHER" id="PTHR19848">
    <property type="entry name" value="WD40 REPEAT PROTEIN"/>
    <property type="match status" value="1"/>
</dbReference>
<dbReference type="SUPFAM" id="SSF50978">
    <property type="entry name" value="WD40 repeat-like"/>
    <property type="match status" value="1"/>
</dbReference>
<protein>
    <submittedName>
        <fullName evidence="6">Transcription factor spt8</fullName>
    </submittedName>
</protein>
<name>A0ABQ9NY51_9PEZI</name>
<feature type="domain" description="Transcription factor spt8 beta-propeller" evidence="5">
    <location>
        <begin position="226"/>
        <end position="305"/>
    </location>
</feature>
<keyword evidence="7" id="KW-1185">Reference proteome</keyword>
<evidence type="ECO:0000313" key="7">
    <source>
        <dbReference type="Proteomes" id="UP001172684"/>
    </source>
</evidence>